<dbReference type="GO" id="GO:0055085">
    <property type="term" value="P:transmembrane transport"/>
    <property type="evidence" value="ECO:0007669"/>
    <property type="project" value="InterPro"/>
</dbReference>
<dbReference type="GO" id="GO:0031992">
    <property type="term" value="F:energy transducer activity"/>
    <property type="evidence" value="ECO:0007669"/>
    <property type="project" value="TreeGrafter"/>
</dbReference>
<dbReference type="GO" id="GO:0098797">
    <property type="term" value="C:plasma membrane protein complex"/>
    <property type="evidence" value="ECO:0007669"/>
    <property type="project" value="TreeGrafter"/>
</dbReference>
<name>A0A0B7HL45_9FLAO</name>
<sequence>MCMRKYFLIVVVMMSFSAYAFRIADNHLFMQKDSIQPDKSSVAEKVEPDQYPKMRDCRDADGTIEGFKKCLVAYLSENVQNPENLDGRAYLVFKVNTEGKAEKVVIHSNHNALIEEGERLLKQMPLFIPAQKSGKSIDFVYSIPLTFKRLETLKDEVYFTNPDVQARWENCENIDDTNRYLNKCIQSFMSEKITLRDDQRKLIYMLLKIDSDGNSMIEDIDGEDETLMREVIKKSREFPKFIPAIKNGKPVGSITLVSVVFNENEAHKLKFPEIFPQIQFCKTSADNLENFQKCLDRYAKNAFKYPELAVKYNIQRTVYVVFKIREDKSIEILAALGDETHILRNEAIRIIKNLPIRAPAMEKQKPTYLVFTYPITFKLTKVIDY</sequence>
<feature type="domain" description="TonB C-terminal" evidence="2">
    <location>
        <begin position="303"/>
        <end position="379"/>
    </location>
</feature>
<dbReference type="eggNOG" id="COG0810">
    <property type="taxonomic scope" value="Bacteria"/>
</dbReference>
<evidence type="ECO:0000256" key="1">
    <source>
        <dbReference type="SAM" id="SignalP"/>
    </source>
</evidence>
<evidence type="ECO:0000259" key="2">
    <source>
        <dbReference type="Pfam" id="PF03544"/>
    </source>
</evidence>
<proteinExistence type="predicted"/>
<keyword evidence="1" id="KW-0732">Signal</keyword>
<dbReference type="AlphaFoldDB" id="A0A0B7HL45"/>
<dbReference type="EMBL" id="CDOD01000045">
    <property type="protein sequence ID" value="CEN38607.1"/>
    <property type="molecule type" value="Genomic_DNA"/>
</dbReference>
<organism evidence="3 4">
    <name type="scientific">Capnocytophaga cynodegmi</name>
    <dbReference type="NCBI Taxonomy" id="28189"/>
    <lineage>
        <taxon>Bacteria</taxon>
        <taxon>Pseudomonadati</taxon>
        <taxon>Bacteroidota</taxon>
        <taxon>Flavobacteriia</taxon>
        <taxon>Flavobacteriales</taxon>
        <taxon>Flavobacteriaceae</taxon>
        <taxon>Capnocytophaga</taxon>
    </lineage>
</organism>
<dbReference type="InterPro" id="IPR051045">
    <property type="entry name" value="TonB-dependent_transducer"/>
</dbReference>
<accession>A0A0B7HL45</accession>
<feature type="chain" id="PRO_5002115968" description="TonB C-terminal domain-containing protein" evidence="1">
    <location>
        <begin position="21"/>
        <end position="385"/>
    </location>
</feature>
<dbReference type="Gene3D" id="3.30.1150.10">
    <property type="match status" value="2"/>
</dbReference>
<feature type="signal peptide" evidence="1">
    <location>
        <begin position="1"/>
        <end position="20"/>
    </location>
</feature>
<dbReference type="PANTHER" id="PTHR33446">
    <property type="entry name" value="PROTEIN TONB-RELATED"/>
    <property type="match status" value="1"/>
</dbReference>
<dbReference type="STRING" id="28189.CCYN74_30189"/>
<reference evidence="4" key="1">
    <citation type="submission" date="2015-01" db="EMBL/GenBank/DDBJ databases">
        <authorList>
            <person name="MANFREDI Pablo"/>
        </authorList>
    </citation>
    <scope>NUCLEOTIDE SEQUENCE [LARGE SCALE GENOMIC DNA]</scope>
    <source>
        <strain evidence="4">Ccyn2B</strain>
    </source>
</reference>
<gene>
    <name evidence="3" type="ORF">CCYN2B_50096</name>
</gene>
<dbReference type="Pfam" id="PF03544">
    <property type="entry name" value="TonB_C"/>
    <property type="match status" value="1"/>
</dbReference>
<evidence type="ECO:0000313" key="3">
    <source>
        <dbReference type="EMBL" id="CEN38607.1"/>
    </source>
</evidence>
<evidence type="ECO:0000313" key="4">
    <source>
        <dbReference type="Proteomes" id="UP000038055"/>
    </source>
</evidence>
<dbReference type="SUPFAM" id="SSF74653">
    <property type="entry name" value="TolA/TonB C-terminal domain"/>
    <property type="match status" value="2"/>
</dbReference>
<dbReference type="InterPro" id="IPR037682">
    <property type="entry name" value="TonB_C"/>
</dbReference>
<dbReference type="Proteomes" id="UP000038055">
    <property type="component" value="Unassembled WGS sequence"/>
</dbReference>
<dbReference type="PANTHER" id="PTHR33446:SF2">
    <property type="entry name" value="PROTEIN TONB"/>
    <property type="match status" value="1"/>
</dbReference>
<keyword evidence="4" id="KW-1185">Reference proteome</keyword>
<protein>
    <recommendedName>
        <fullName evidence="2">TonB C-terminal domain-containing protein</fullName>
    </recommendedName>
</protein>